<feature type="region of interest" description="Disordered" evidence="1">
    <location>
        <begin position="62"/>
        <end position="152"/>
    </location>
</feature>
<feature type="compositionally biased region" description="Basic and acidic residues" evidence="1">
    <location>
        <begin position="62"/>
        <end position="73"/>
    </location>
</feature>
<evidence type="ECO:0000313" key="2">
    <source>
        <dbReference type="EMBL" id="VDK63897.1"/>
    </source>
</evidence>
<protein>
    <submittedName>
        <fullName evidence="2 4">Uncharacterized protein</fullName>
    </submittedName>
</protein>
<reference evidence="4" key="1">
    <citation type="submission" date="2017-02" db="UniProtKB">
        <authorList>
            <consortium name="WormBaseParasite"/>
        </authorList>
    </citation>
    <scope>IDENTIFICATION</scope>
</reference>
<feature type="compositionally biased region" description="Acidic residues" evidence="1">
    <location>
        <begin position="106"/>
        <end position="116"/>
    </location>
</feature>
<evidence type="ECO:0000313" key="3">
    <source>
        <dbReference type="Proteomes" id="UP000267096"/>
    </source>
</evidence>
<organism evidence="4">
    <name type="scientific">Anisakis simplex</name>
    <name type="common">Herring worm</name>
    <dbReference type="NCBI Taxonomy" id="6269"/>
    <lineage>
        <taxon>Eukaryota</taxon>
        <taxon>Metazoa</taxon>
        <taxon>Ecdysozoa</taxon>
        <taxon>Nematoda</taxon>
        <taxon>Chromadorea</taxon>
        <taxon>Rhabditida</taxon>
        <taxon>Spirurina</taxon>
        <taxon>Ascaridomorpha</taxon>
        <taxon>Ascaridoidea</taxon>
        <taxon>Anisakidae</taxon>
        <taxon>Anisakis</taxon>
        <taxon>Anisakis simplex complex</taxon>
    </lineage>
</organism>
<dbReference type="EMBL" id="UYRR01035205">
    <property type="protein sequence ID" value="VDK63897.1"/>
    <property type="molecule type" value="Genomic_DNA"/>
</dbReference>
<dbReference type="AlphaFoldDB" id="A0A0M3KCY6"/>
<feature type="compositionally biased region" description="Basic and acidic residues" evidence="1">
    <location>
        <begin position="117"/>
        <end position="130"/>
    </location>
</feature>
<proteinExistence type="predicted"/>
<dbReference type="Proteomes" id="UP000267096">
    <property type="component" value="Unassembled WGS sequence"/>
</dbReference>
<evidence type="ECO:0000256" key="1">
    <source>
        <dbReference type="SAM" id="MobiDB-lite"/>
    </source>
</evidence>
<dbReference type="WBParaSite" id="ASIM_0001883801-mRNA-1">
    <property type="protein sequence ID" value="ASIM_0001883801-mRNA-1"/>
    <property type="gene ID" value="ASIM_0001883801"/>
</dbReference>
<keyword evidence="3" id="KW-1185">Reference proteome</keyword>
<feature type="compositionally biased region" description="Polar residues" evidence="1">
    <location>
        <begin position="132"/>
        <end position="152"/>
    </location>
</feature>
<sequence>MRKEIRRRETAQAELGNRKAQTEGDLRTATESRKLEVEVVTRKEGREEAEIQREDYEVRNVDNPENVAVHENKTAAPTKVGAVTNEQPELLPDVLGSPLSEGSISSEDDTEEEVETAIEHSDLDFPHEEISSNDMFSNRSSRSSATVTIIDI</sequence>
<feature type="region of interest" description="Disordered" evidence="1">
    <location>
        <begin position="1"/>
        <end position="30"/>
    </location>
</feature>
<name>A0A0M3KCY6_ANISI</name>
<evidence type="ECO:0000313" key="4">
    <source>
        <dbReference type="WBParaSite" id="ASIM_0001883801-mRNA-1"/>
    </source>
</evidence>
<gene>
    <name evidence="2" type="ORF">ASIM_LOCUS18234</name>
</gene>
<accession>A0A0M3KCY6</accession>
<reference evidence="2 3" key="2">
    <citation type="submission" date="2018-11" db="EMBL/GenBank/DDBJ databases">
        <authorList>
            <consortium name="Pathogen Informatics"/>
        </authorList>
    </citation>
    <scope>NUCLEOTIDE SEQUENCE [LARGE SCALE GENOMIC DNA]</scope>
</reference>